<evidence type="ECO:0000256" key="6">
    <source>
        <dbReference type="ARBA" id="ARBA00049183"/>
    </source>
</evidence>
<evidence type="ECO:0000256" key="4">
    <source>
        <dbReference type="ARBA" id="ARBA00022679"/>
    </source>
</evidence>
<feature type="site" description="Transition state stabilizer" evidence="8">
    <location>
        <position position="133"/>
    </location>
</feature>
<dbReference type="Proteomes" id="UP000092884">
    <property type="component" value="Chromosome"/>
</dbReference>
<keyword evidence="9" id="KW-1003">Cell membrane</keyword>
<dbReference type="PANTHER" id="PTHR42755:SF1">
    <property type="entry name" value="3-DEOXY-D-MANNO-OCTULOSONIC ACID TRANSFERASE, MITOCHONDRIAL-RELATED"/>
    <property type="match status" value="1"/>
</dbReference>
<dbReference type="EMBL" id="CP016503">
    <property type="protein sequence ID" value="ANV98405.1"/>
    <property type="molecule type" value="Genomic_DNA"/>
</dbReference>
<dbReference type="InterPro" id="IPR039901">
    <property type="entry name" value="Kdotransferase"/>
</dbReference>
<comment type="similarity">
    <text evidence="9">Belongs to the glycosyltransferase group 1 family.</text>
</comment>
<dbReference type="OrthoDB" id="9789797at2"/>
<reference evidence="12" key="1">
    <citation type="submission" date="2016-07" db="EMBL/GenBank/DDBJ databases">
        <authorList>
            <person name="Florea S."/>
            <person name="Webb J.S."/>
            <person name="Jaromczyk J."/>
            <person name="Schardl C.L."/>
        </authorList>
    </citation>
    <scope>NUCLEOTIDE SEQUENCE [LARGE SCALE GENOMIC DNA]</scope>
    <source>
        <strain evidence="12">MIT 01-6242</strain>
    </source>
</reference>
<evidence type="ECO:0000313" key="12">
    <source>
        <dbReference type="Proteomes" id="UP000092884"/>
    </source>
</evidence>
<keyword evidence="9" id="KW-1133">Transmembrane helix</keyword>
<evidence type="ECO:0000256" key="3">
    <source>
        <dbReference type="ARBA" id="ARBA00019077"/>
    </source>
</evidence>
<keyword evidence="12" id="KW-1185">Reference proteome</keyword>
<evidence type="ECO:0000256" key="7">
    <source>
        <dbReference type="PIRSR" id="PIRSR639901-1"/>
    </source>
</evidence>
<dbReference type="Pfam" id="PF04413">
    <property type="entry name" value="Glycos_transf_N"/>
    <property type="match status" value="1"/>
</dbReference>
<name>A0A1B1U6U4_9HELI</name>
<proteinExistence type="inferred from homology"/>
<feature type="active site" description="Proton acceptor" evidence="7">
    <location>
        <position position="63"/>
    </location>
</feature>
<dbReference type="STRING" id="222136.BBW65_06175"/>
<keyword evidence="9" id="KW-0448">Lipopolysaccharide biosynthesis</keyword>
<dbReference type="GO" id="GO:0043842">
    <property type="term" value="F:Kdo transferase activity"/>
    <property type="evidence" value="ECO:0007669"/>
    <property type="project" value="UniProtKB-EC"/>
</dbReference>
<feature type="transmembrane region" description="Helical" evidence="9">
    <location>
        <begin position="6"/>
        <end position="27"/>
    </location>
</feature>
<dbReference type="InterPro" id="IPR038107">
    <property type="entry name" value="Glycos_transf_N_sf"/>
</dbReference>
<evidence type="ECO:0000259" key="10">
    <source>
        <dbReference type="Pfam" id="PF04413"/>
    </source>
</evidence>
<comment type="pathway">
    <text evidence="1 9">Bacterial outer membrane biogenesis; LPS core biosynthesis.</text>
</comment>
<evidence type="ECO:0000256" key="8">
    <source>
        <dbReference type="PIRSR" id="PIRSR639901-2"/>
    </source>
</evidence>
<dbReference type="GO" id="GO:0005886">
    <property type="term" value="C:plasma membrane"/>
    <property type="evidence" value="ECO:0007669"/>
    <property type="project" value="UniProtKB-SubCell"/>
</dbReference>
<evidence type="ECO:0000313" key="11">
    <source>
        <dbReference type="EMBL" id="ANV98405.1"/>
    </source>
</evidence>
<sequence>MKAPFPFVYFITLSLLYIFALPLLLLLSLKKKYSQSIPARFFLRNFKVKNTPKFWFHACSFGECKSYAPILHLILERDPNAQILLTCITQTGFQELQRITRFAPQNFEIHYLPFEIFLPFWRFQNLQTLIVTEAELWKMLFWSAKKSQAHTILLNARISDRSLKNYQRFAYFYRGLFKLIDSVLAQQAIDAKRLQNLGATNISLFPNLKVFTQPTITKQYPKDSLVILAASTHQGEEKLILEAYLRSNSQAKLLIAPRHPERFEEVERYAKNICNASSKRFSLFSEQWGDVVLVNTLGELNNLFAISDCVILGGSFIQAGGHNPLEPAFFHNPILTGPHIYNQKALFELVENYEIIHQEELSTKLTDLHTLSKTKIKDFDCKMQDLITLIFGH</sequence>
<dbReference type="GO" id="GO:0009245">
    <property type="term" value="P:lipid A biosynthetic process"/>
    <property type="evidence" value="ECO:0007669"/>
    <property type="project" value="TreeGrafter"/>
</dbReference>
<organism evidence="11 12">
    <name type="scientific">Helicobacter enhydrae</name>
    <dbReference type="NCBI Taxonomy" id="222136"/>
    <lineage>
        <taxon>Bacteria</taxon>
        <taxon>Pseudomonadati</taxon>
        <taxon>Campylobacterota</taxon>
        <taxon>Epsilonproteobacteria</taxon>
        <taxon>Campylobacterales</taxon>
        <taxon>Helicobacteraceae</taxon>
        <taxon>Helicobacter</taxon>
    </lineage>
</organism>
<accession>A0A1B1U6U4</accession>
<dbReference type="NCBIfam" id="NF004389">
    <property type="entry name" value="PRK05749.1-5"/>
    <property type="match status" value="1"/>
</dbReference>
<comment type="catalytic activity">
    <reaction evidence="6 9">
        <text>lipid IVA (E. coli) + CMP-3-deoxy-beta-D-manno-octulosonate = alpha-Kdo-(2-&gt;6)-lipid IVA (E. coli) + CMP + H(+)</text>
        <dbReference type="Rhea" id="RHEA:28066"/>
        <dbReference type="ChEBI" id="CHEBI:15378"/>
        <dbReference type="ChEBI" id="CHEBI:58603"/>
        <dbReference type="ChEBI" id="CHEBI:60364"/>
        <dbReference type="ChEBI" id="CHEBI:60377"/>
        <dbReference type="ChEBI" id="CHEBI:85987"/>
        <dbReference type="EC" id="2.4.99.12"/>
    </reaction>
</comment>
<protein>
    <recommendedName>
        <fullName evidence="3 9">3-deoxy-D-manno-octulosonic acid transferase</fullName>
        <shortName evidence="9">Kdo transferase</shortName>
        <ecNumber evidence="2 9">2.4.99.12</ecNumber>
    </recommendedName>
    <alternativeName>
        <fullName evidence="5 9">Lipid IV(A) 3-deoxy-D-manno-octulosonic acid transferase</fullName>
    </alternativeName>
</protein>
<evidence type="ECO:0000256" key="2">
    <source>
        <dbReference type="ARBA" id="ARBA00012621"/>
    </source>
</evidence>
<keyword evidence="9" id="KW-0472">Membrane</keyword>
<dbReference type="UniPathway" id="UPA00958"/>
<dbReference type="EC" id="2.4.99.12" evidence="2 9"/>
<comment type="function">
    <text evidence="9">Involved in lipopolysaccharide (LPS) biosynthesis. Catalyzes the transfer of 3-deoxy-D-manno-octulosonate (Kdo) residue(s) from CMP-Kdo to lipid IV(A), the tetraacyldisaccharide-1,4'-bisphosphate precursor of lipid A.</text>
</comment>
<feature type="domain" description="3-deoxy-D-manno-octulosonic-acid transferase N-terminal" evidence="10">
    <location>
        <begin position="37"/>
        <end position="210"/>
    </location>
</feature>
<gene>
    <name evidence="11" type="ORF">BBW65_06175</name>
</gene>
<dbReference type="PANTHER" id="PTHR42755">
    <property type="entry name" value="3-DEOXY-MANNO-OCTULOSONATE CYTIDYLYLTRANSFERASE"/>
    <property type="match status" value="1"/>
</dbReference>
<keyword evidence="4 9" id="KW-0808">Transferase</keyword>
<dbReference type="GO" id="GO:0009244">
    <property type="term" value="P:lipopolysaccharide core region biosynthetic process"/>
    <property type="evidence" value="ECO:0007669"/>
    <property type="project" value="UniProtKB-UniRule"/>
</dbReference>
<dbReference type="Gene3D" id="3.40.50.11720">
    <property type="entry name" value="3-Deoxy-D-manno-octulosonic-acid transferase, N-terminal domain"/>
    <property type="match status" value="1"/>
</dbReference>
<feature type="site" description="Transition state stabilizer" evidence="8">
    <location>
        <position position="209"/>
    </location>
</feature>
<dbReference type="KEGG" id="het:BBW65_06175"/>
<comment type="subcellular location">
    <subcellularLocation>
        <location evidence="9">Cell membrane</location>
    </subcellularLocation>
</comment>
<dbReference type="AlphaFoldDB" id="A0A1B1U6U4"/>
<evidence type="ECO:0000256" key="9">
    <source>
        <dbReference type="RuleBase" id="RU365103"/>
    </source>
</evidence>
<evidence type="ECO:0000256" key="1">
    <source>
        <dbReference type="ARBA" id="ARBA00004713"/>
    </source>
</evidence>
<keyword evidence="9" id="KW-0812">Transmembrane</keyword>
<evidence type="ECO:0000256" key="5">
    <source>
        <dbReference type="ARBA" id="ARBA00031445"/>
    </source>
</evidence>
<dbReference type="InterPro" id="IPR007507">
    <property type="entry name" value="Glycos_transf_N"/>
</dbReference>
<dbReference type="RefSeq" id="WP_066341103.1">
    <property type="nucleotide sequence ID" value="NZ_CP016503.1"/>
</dbReference>
<dbReference type="Gene3D" id="3.40.50.2000">
    <property type="entry name" value="Glycogen Phosphorylase B"/>
    <property type="match status" value="1"/>
</dbReference>